<feature type="compositionally biased region" description="Low complexity" evidence="1">
    <location>
        <begin position="83"/>
        <end position="99"/>
    </location>
</feature>
<gene>
    <name evidence="2" type="ORF">PIB30_072720</name>
</gene>
<reference evidence="2 3" key="1">
    <citation type="journal article" date="2023" name="Plants (Basel)">
        <title>Bridging the Gap: Combining Genomics and Transcriptomics Approaches to Understand Stylosanthes scabra, an Orphan Legume from the Brazilian Caatinga.</title>
        <authorList>
            <person name="Ferreira-Neto J.R.C."/>
            <person name="da Silva M.D."/>
            <person name="Binneck E."/>
            <person name="de Melo N.F."/>
            <person name="da Silva R.H."/>
            <person name="de Melo A.L.T.M."/>
            <person name="Pandolfi V."/>
            <person name="Bustamante F.O."/>
            <person name="Brasileiro-Vidal A.C."/>
            <person name="Benko-Iseppon A.M."/>
        </authorList>
    </citation>
    <scope>NUCLEOTIDE SEQUENCE [LARGE SCALE GENOMIC DNA]</scope>
    <source>
        <tissue evidence="2">Leaves</tissue>
    </source>
</reference>
<feature type="compositionally biased region" description="Polar residues" evidence="1">
    <location>
        <begin position="104"/>
        <end position="117"/>
    </location>
</feature>
<evidence type="ECO:0000256" key="1">
    <source>
        <dbReference type="SAM" id="MobiDB-lite"/>
    </source>
</evidence>
<evidence type="ECO:0000313" key="2">
    <source>
        <dbReference type="EMBL" id="MED6138277.1"/>
    </source>
</evidence>
<feature type="compositionally biased region" description="Basic and acidic residues" evidence="1">
    <location>
        <begin position="60"/>
        <end position="82"/>
    </location>
</feature>
<dbReference type="Proteomes" id="UP001341840">
    <property type="component" value="Unassembled WGS sequence"/>
</dbReference>
<feature type="region of interest" description="Disordered" evidence="1">
    <location>
        <begin position="153"/>
        <end position="176"/>
    </location>
</feature>
<feature type="compositionally biased region" description="Basic and acidic residues" evidence="1">
    <location>
        <begin position="21"/>
        <end position="37"/>
    </location>
</feature>
<feature type="region of interest" description="Disordered" evidence="1">
    <location>
        <begin position="1"/>
        <end position="44"/>
    </location>
</feature>
<feature type="region of interest" description="Disordered" evidence="1">
    <location>
        <begin position="60"/>
        <end position="117"/>
    </location>
</feature>
<comment type="caution">
    <text evidence="2">The sequence shown here is derived from an EMBL/GenBank/DDBJ whole genome shotgun (WGS) entry which is preliminary data.</text>
</comment>
<organism evidence="2 3">
    <name type="scientific">Stylosanthes scabra</name>
    <dbReference type="NCBI Taxonomy" id="79078"/>
    <lineage>
        <taxon>Eukaryota</taxon>
        <taxon>Viridiplantae</taxon>
        <taxon>Streptophyta</taxon>
        <taxon>Embryophyta</taxon>
        <taxon>Tracheophyta</taxon>
        <taxon>Spermatophyta</taxon>
        <taxon>Magnoliopsida</taxon>
        <taxon>eudicotyledons</taxon>
        <taxon>Gunneridae</taxon>
        <taxon>Pentapetalae</taxon>
        <taxon>rosids</taxon>
        <taxon>fabids</taxon>
        <taxon>Fabales</taxon>
        <taxon>Fabaceae</taxon>
        <taxon>Papilionoideae</taxon>
        <taxon>50 kb inversion clade</taxon>
        <taxon>dalbergioids sensu lato</taxon>
        <taxon>Dalbergieae</taxon>
        <taxon>Pterocarpus clade</taxon>
        <taxon>Stylosanthes</taxon>
    </lineage>
</organism>
<accession>A0ABU6SPA6</accession>
<name>A0ABU6SPA6_9FABA</name>
<proteinExistence type="predicted"/>
<evidence type="ECO:0000313" key="3">
    <source>
        <dbReference type="Proteomes" id="UP001341840"/>
    </source>
</evidence>
<protein>
    <submittedName>
        <fullName evidence="2">Uncharacterized protein</fullName>
    </submittedName>
</protein>
<dbReference type="EMBL" id="JASCZI010061282">
    <property type="protein sequence ID" value="MED6138277.1"/>
    <property type="molecule type" value="Genomic_DNA"/>
</dbReference>
<sequence length="209" mass="23649">MEGPKDAYGPWMLVQRTTRGRKGDKIGEERNEIERNVTTKGNTSKFAVLQGSDLEIIAEANHELSSRKESDDKREEAMKSIEKQPQTQPTTKTRQNPNQAYKKSFSQPAKTENYVLNPQTVNPNPNILHHQDNWVVPIFPSPITSMETLESPPENEMIEDHLDPKPPDVSSPAPTGLVIEDIPFEKKMECEDVEVVEKTPLQGDQMQCN</sequence>
<keyword evidence="3" id="KW-1185">Reference proteome</keyword>